<keyword evidence="13" id="KW-1185">Reference proteome</keyword>
<keyword evidence="11" id="KW-0408">Iron</keyword>
<protein>
    <recommendedName>
        <fullName evidence="3 11">Ferric uptake regulation protein</fullName>
    </recommendedName>
</protein>
<dbReference type="NCBIfam" id="NF045678">
    <property type="entry name" value="TransRegIrrA"/>
    <property type="match status" value="1"/>
</dbReference>
<comment type="subcellular location">
    <subcellularLocation>
        <location evidence="1 11">Cytoplasm</location>
    </subcellularLocation>
</comment>
<dbReference type="GO" id="GO:0008270">
    <property type="term" value="F:zinc ion binding"/>
    <property type="evidence" value="ECO:0007669"/>
    <property type="project" value="TreeGrafter"/>
</dbReference>
<dbReference type="PANTHER" id="PTHR33202">
    <property type="entry name" value="ZINC UPTAKE REGULATION PROTEIN"/>
    <property type="match status" value="1"/>
</dbReference>
<evidence type="ECO:0000256" key="11">
    <source>
        <dbReference type="RuleBase" id="RU364037"/>
    </source>
</evidence>
<evidence type="ECO:0000256" key="6">
    <source>
        <dbReference type="ARBA" id="ARBA00022723"/>
    </source>
</evidence>
<dbReference type="Pfam" id="PF01475">
    <property type="entry name" value="FUR"/>
    <property type="match status" value="1"/>
</dbReference>
<evidence type="ECO:0000256" key="5">
    <source>
        <dbReference type="ARBA" id="ARBA00022491"/>
    </source>
</evidence>
<accession>A0A084UED2</accession>
<evidence type="ECO:0000256" key="9">
    <source>
        <dbReference type="ARBA" id="ARBA00023125"/>
    </source>
</evidence>
<dbReference type="NCBIfam" id="NF045677">
    <property type="entry name" value="FeRespRegIrr"/>
    <property type="match status" value="1"/>
</dbReference>
<name>A0A084UED2_9HYPH</name>
<keyword evidence="10 11" id="KW-0804">Transcription</keyword>
<dbReference type="GO" id="GO:0005737">
    <property type="term" value="C:cytoplasm"/>
    <property type="evidence" value="ECO:0007669"/>
    <property type="project" value="UniProtKB-SubCell"/>
</dbReference>
<keyword evidence="5 11" id="KW-0678">Repressor</keyword>
<evidence type="ECO:0000313" key="13">
    <source>
        <dbReference type="Proteomes" id="UP000053675"/>
    </source>
</evidence>
<sequence length="143" mass="15978">MVAQSIAYSGSTAEARVRQAGLRPTRQRVALAELLFADGDRHISAEELHEEAQRADVRVSLATVYNTLHQFTEAGMLRILPVEGSKTYFDTNTSDHHHFFVEGENRLVDIDEGPVAVSNLPCPPDGMEISHVDIMVRLRPKKR</sequence>
<dbReference type="eggNOG" id="COG0735">
    <property type="taxonomic scope" value="Bacteria"/>
</dbReference>
<evidence type="ECO:0000256" key="4">
    <source>
        <dbReference type="ARBA" id="ARBA00022490"/>
    </source>
</evidence>
<dbReference type="InterPro" id="IPR002481">
    <property type="entry name" value="FUR"/>
</dbReference>
<dbReference type="Proteomes" id="UP000053675">
    <property type="component" value="Unassembled WGS sequence"/>
</dbReference>
<evidence type="ECO:0000256" key="7">
    <source>
        <dbReference type="ARBA" id="ARBA00022833"/>
    </source>
</evidence>
<evidence type="ECO:0000256" key="10">
    <source>
        <dbReference type="ARBA" id="ARBA00023163"/>
    </source>
</evidence>
<gene>
    <name evidence="11" type="primary">fur</name>
    <name evidence="12" type="ORF">EL18_02366</name>
</gene>
<keyword evidence="6 11" id="KW-0479">Metal-binding</keyword>
<reference evidence="12 13" key="1">
    <citation type="submission" date="2014-05" db="EMBL/GenBank/DDBJ databases">
        <title>Draft Genome Sequence of Nitratireductor basaltis Strain UMTGB225, A Marine Bacterium Isolated from Green Barrel Tunicate.</title>
        <authorList>
            <person name="Gan H.Y."/>
        </authorList>
    </citation>
    <scope>NUCLEOTIDE SEQUENCE [LARGE SCALE GENOMIC DNA]</scope>
    <source>
        <strain evidence="12 13">UMTGB225</strain>
    </source>
</reference>
<dbReference type="GO" id="GO:0000976">
    <property type="term" value="F:transcription cis-regulatory region binding"/>
    <property type="evidence" value="ECO:0007669"/>
    <property type="project" value="TreeGrafter"/>
</dbReference>
<evidence type="ECO:0000313" key="12">
    <source>
        <dbReference type="EMBL" id="KFB11318.1"/>
    </source>
</evidence>
<organism evidence="12 13">
    <name type="scientific">Nitratireductor basaltis</name>
    <dbReference type="NCBI Taxonomy" id="472175"/>
    <lineage>
        <taxon>Bacteria</taxon>
        <taxon>Pseudomonadati</taxon>
        <taxon>Pseudomonadota</taxon>
        <taxon>Alphaproteobacteria</taxon>
        <taxon>Hyphomicrobiales</taxon>
        <taxon>Phyllobacteriaceae</taxon>
        <taxon>Nitratireductor</taxon>
    </lineage>
</organism>
<dbReference type="SUPFAM" id="SSF46785">
    <property type="entry name" value="Winged helix' DNA-binding domain"/>
    <property type="match status" value="1"/>
</dbReference>
<dbReference type="InterPro" id="IPR036388">
    <property type="entry name" value="WH-like_DNA-bd_sf"/>
</dbReference>
<evidence type="ECO:0000256" key="1">
    <source>
        <dbReference type="ARBA" id="ARBA00004496"/>
    </source>
</evidence>
<evidence type="ECO:0000256" key="8">
    <source>
        <dbReference type="ARBA" id="ARBA00023015"/>
    </source>
</evidence>
<comment type="similarity">
    <text evidence="2 11">Belongs to the Fur family.</text>
</comment>
<keyword evidence="4 11" id="KW-0963">Cytoplasm</keyword>
<dbReference type="GO" id="GO:1900376">
    <property type="term" value="P:regulation of secondary metabolite biosynthetic process"/>
    <property type="evidence" value="ECO:0007669"/>
    <property type="project" value="TreeGrafter"/>
</dbReference>
<keyword evidence="9 11" id="KW-0238">DNA-binding</keyword>
<proteinExistence type="inferred from homology"/>
<dbReference type="InterPro" id="IPR036390">
    <property type="entry name" value="WH_DNA-bd_sf"/>
</dbReference>
<dbReference type="AlphaFoldDB" id="A0A084UED2"/>
<comment type="caution">
    <text evidence="12">The sequence shown here is derived from an EMBL/GenBank/DDBJ whole genome shotgun (WGS) entry which is preliminary data.</text>
</comment>
<evidence type="ECO:0000256" key="3">
    <source>
        <dbReference type="ARBA" id="ARBA00020910"/>
    </source>
</evidence>
<keyword evidence="8 11" id="KW-0805">Transcription regulation</keyword>
<dbReference type="GO" id="GO:0003700">
    <property type="term" value="F:DNA-binding transcription factor activity"/>
    <property type="evidence" value="ECO:0007669"/>
    <property type="project" value="UniProtKB-UniRule"/>
</dbReference>
<dbReference type="CDD" id="cd07153">
    <property type="entry name" value="Fur_like"/>
    <property type="match status" value="1"/>
</dbReference>
<keyword evidence="7 11" id="KW-0862">Zinc</keyword>
<dbReference type="STRING" id="472175.EL18_02366"/>
<dbReference type="PATRIC" id="fig|472175.3.peg.2356"/>
<dbReference type="Gene3D" id="1.10.10.10">
    <property type="entry name" value="Winged helix-like DNA-binding domain superfamily/Winged helix DNA-binding domain"/>
    <property type="match status" value="1"/>
</dbReference>
<dbReference type="GO" id="GO:0045892">
    <property type="term" value="P:negative regulation of DNA-templated transcription"/>
    <property type="evidence" value="ECO:0007669"/>
    <property type="project" value="TreeGrafter"/>
</dbReference>
<dbReference type="PANTHER" id="PTHR33202:SF7">
    <property type="entry name" value="FERRIC UPTAKE REGULATION PROTEIN"/>
    <property type="match status" value="1"/>
</dbReference>
<comment type="subunit">
    <text evidence="11">Homodimer.</text>
</comment>
<dbReference type="EMBL" id="JMQM01000001">
    <property type="protein sequence ID" value="KFB11318.1"/>
    <property type="molecule type" value="Genomic_DNA"/>
</dbReference>
<dbReference type="FunFam" id="1.10.10.10:FF:000007">
    <property type="entry name" value="Ferric uptake regulation protein"/>
    <property type="match status" value="1"/>
</dbReference>
<evidence type="ECO:0000256" key="2">
    <source>
        <dbReference type="ARBA" id="ARBA00007957"/>
    </source>
</evidence>